<dbReference type="OrthoDB" id="4174719at2"/>
<comment type="catalytic activity">
    <reaction evidence="7 9">
        <text>L-methionyl-[protein] + [thioredoxin]-disulfide + H2O = L-methionyl-(R)-S-oxide-[protein] + [thioredoxin]-dithiol</text>
        <dbReference type="Rhea" id="RHEA:24164"/>
        <dbReference type="Rhea" id="RHEA-COMP:10698"/>
        <dbReference type="Rhea" id="RHEA-COMP:10700"/>
        <dbReference type="Rhea" id="RHEA-COMP:12313"/>
        <dbReference type="Rhea" id="RHEA-COMP:12314"/>
        <dbReference type="ChEBI" id="CHEBI:15377"/>
        <dbReference type="ChEBI" id="CHEBI:16044"/>
        <dbReference type="ChEBI" id="CHEBI:29950"/>
        <dbReference type="ChEBI" id="CHEBI:45764"/>
        <dbReference type="ChEBI" id="CHEBI:50058"/>
        <dbReference type="EC" id="1.8.4.12"/>
    </reaction>
</comment>
<evidence type="ECO:0000256" key="4">
    <source>
        <dbReference type="ARBA" id="ARBA00023268"/>
    </source>
</evidence>
<dbReference type="PANTHER" id="PTHR10173:SF59">
    <property type="entry name" value="PEPTIDE METHIONINE SULFOXIDE REDUCTASE MSRA_MSRB"/>
    <property type="match status" value="1"/>
</dbReference>
<evidence type="ECO:0000256" key="7">
    <source>
        <dbReference type="ARBA" id="ARBA00048488"/>
    </source>
</evidence>
<organism evidence="13 14">
    <name type="scientific">Elizabethkingia meningoseptica</name>
    <name type="common">Chryseobacterium meningosepticum</name>
    <dbReference type="NCBI Taxonomy" id="238"/>
    <lineage>
        <taxon>Bacteria</taxon>
        <taxon>Pseudomonadati</taxon>
        <taxon>Bacteroidota</taxon>
        <taxon>Flavobacteriia</taxon>
        <taxon>Flavobacteriales</taxon>
        <taxon>Weeksellaceae</taxon>
        <taxon>Elizabethkingia</taxon>
    </lineage>
</organism>
<evidence type="ECO:0000256" key="9">
    <source>
        <dbReference type="HAMAP-Rule" id="MF_01400"/>
    </source>
</evidence>
<feature type="chain" id="PRO_5030034624" description="Multifunctional fusion protein" evidence="11">
    <location>
        <begin position="19"/>
        <end position="356"/>
    </location>
</feature>
<dbReference type="eggNOG" id="COG0229">
    <property type="taxonomic scope" value="Bacteria"/>
</dbReference>
<evidence type="ECO:0000259" key="12">
    <source>
        <dbReference type="PROSITE" id="PS51790"/>
    </source>
</evidence>
<dbReference type="InterPro" id="IPR036509">
    <property type="entry name" value="Met_Sox_Rdtase_MsrA_sf"/>
</dbReference>
<keyword evidence="11" id="KW-0732">Signal</keyword>
<comment type="similarity">
    <text evidence="1">In the C-terminal section; belongs to the MsrB Met sulfoxide reductase family.</text>
</comment>
<dbReference type="PROSITE" id="PS51790">
    <property type="entry name" value="MSRB"/>
    <property type="match status" value="1"/>
</dbReference>
<dbReference type="HAMAP" id="MF_01401">
    <property type="entry name" value="MsrA"/>
    <property type="match status" value="1"/>
</dbReference>
<feature type="active site" description="Nucleophile" evidence="9">
    <location>
        <position position="325"/>
    </location>
</feature>
<dbReference type="Pfam" id="PF01625">
    <property type="entry name" value="PMSR"/>
    <property type="match status" value="1"/>
</dbReference>
<comment type="catalytic activity">
    <reaction evidence="6 10">
        <text>L-methionyl-[protein] + [thioredoxin]-disulfide + H2O = L-methionyl-(S)-S-oxide-[protein] + [thioredoxin]-dithiol</text>
        <dbReference type="Rhea" id="RHEA:14217"/>
        <dbReference type="Rhea" id="RHEA-COMP:10698"/>
        <dbReference type="Rhea" id="RHEA-COMP:10700"/>
        <dbReference type="Rhea" id="RHEA-COMP:12313"/>
        <dbReference type="Rhea" id="RHEA-COMP:12315"/>
        <dbReference type="ChEBI" id="CHEBI:15377"/>
        <dbReference type="ChEBI" id="CHEBI:16044"/>
        <dbReference type="ChEBI" id="CHEBI:29950"/>
        <dbReference type="ChEBI" id="CHEBI:44120"/>
        <dbReference type="ChEBI" id="CHEBI:50058"/>
        <dbReference type="EC" id="1.8.4.11"/>
    </reaction>
</comment>
<keyword evidence="4" id="KW-0511">Multifunctional enzyme</keyword>
<reference evidence="13 14" key="1">
    <citation type="submission" date="2016-11" db="EMBL/GenBank/DDBJ databases">
        <title>Genome sequence and comparative genomic analysis of clinical strain Elizabethkingia meningoseptica 61421 PRCM.</title>
        <authorList>
            <person name="Wang M."/>
            <person name="Hu S."/>
            <person name="Cao L."/>
            <person name="Jiang T."/>
            <person name="Zhou Y."/>
            <person name="Ming D."/>
        </authorList>
    </citation>
    <scope>NUCLEOTIDE SEQUENCE [LARGE SCALE GENOMIC DNA]</scope>
    <source>
        <strain evidence="13 14">61421 PRCM</strain>
    </source>
</reference>
<evidence type="ECO:0000256" key="8">
    <source>
        <dbReference type="ARBA" id="ARBA00048782"/>
    </source>
</evidence>
<keyword evidence="14" id="KW-1185">Reference proteome</keyword>
<dbReference type="PANTHER" id="PTHR10173">
    <property type="entry name" value="METHIONINE SULFOXIDE REDUCTASE"/>
    <property type="match status" value="1"/>
</dbReference>
<dbReference type="SUPFAM" id="SSF51316">
    <property type="entry name" value="Mss4-like"/>
    <property type="match status" value="1"/>
</dbReference>
<comment type="function">
    <text evidence="5 10">Has an important function as a repair enzyme for proteins that have been inactivated by oxidation. Catalyzes the reversible oxidation-reduction of methionine sulfoxide in proteins to methionine.</text>
</comment>
<evidence type="ECO:0000256" key="5">
    <source>
        <dbReference type="ARBA" id="ARBA00024679"/>
    </source>
</evidence>
<dbReference type="GO" id="GO:0008113">
    <property type="term" value="F:peptide-methionine (S)-S-oxide reductase activity"/>
    <property type="evidence" value="ECO:0007669"/>
    <property type="project" value="UniProtKB-UniRule"/>
</dbReference>
<evidence type="ECO:0000256" key="2">
    <source>
        <dbReference type="ARBA" id="ARBA00011017"/>
    </source>
</evidence>
<dbReference type="EC" id="1.8.4.11" evidence="10"/>
<comment type="similarity">
    <text evidence="9">Belongs to the MsrB Met sulfoxide reductase family.</text>
</comment>
<name>A0A1T3FDJ4_ELIME</name>
<dbReference type="eggNOG" id="COG0225">
    <property type="taxonomic scope" value="Bacteria"/>
</dbReference>
<dbReference type="SUPFAM" id="SSF55068">
    <property type="entry name" value="Peptide methionine sulfoxide reductase"/>
    <property type="match status" value="1"/>
</dbReference>
<dbReference type="InterPro" id="IPR011057">
    <property type="entry name" value="Mss4-like_sf"/>
</dbReference>
<dbReference type="AlphaFoldDB" id="A0A1T3FDJ4"/>
<comment type="similarity">
    <text evidence="10">Belongs to the MsrA Met sulfoxide reductase family.</text>
</comment>
<dbReference type="Gene3D" id="2.170.150.20">
    <property type="entry name" value="Peptide methionine sulfoxide reductase"/>
    <property type="match status" value="1"/>
</dbReference>
<dbReference type="NCBIfam" id="TIGR00401">
    <property type="entry name" value="msrA"/>
    <property type="match status" value="1"/>
</dbReference>
<dbReference type="RefSeq" id="WP_070905284.1">
    <property type="nucleotide sequence ID" value="NZ_CP016378.1"/>
</dbReference>
<dbReference type="Gene3D" id="3.30.1060.10">
    <property type="entry name" value="Peptide methionine sulphoxide reductase MsrA"/>
    <property type="match status" value="1"/>
</dbReference>
<dbReference type="GO" id="GO:0006979">
    <property type="term" value="P:response to oxidative stress"/>
    <property type="evidence" value="ECO:0007669"/>
    <property type="project" value="InterPro"/>
</dbReference>
<evidence type="ECO:0000256" key="6">
    <source>
        <dbReference type="ARBA" id="ARBA00047806"/>
    </source>
</evidence>
<dbReference type="GO" id="GO:0030091">
    <property type="term" value="P:protein repair"/>
    <property type="evidence" value="ECO:0007669"/>
    <property type="project" value="InterPro"/>
</dbReference>
<dbReference type="EMBL" id="MPOG01000003">
    <property type="protein sequence ID" value="OOH97555.1"/>
    <property type="molecule type" value="Genomic_DNA"/>
</dbReference>
<keyword evidence="3 9" id="KW-0560">Oxidoreductase</keyword>
<feature type="signal peptide" evidence="11">
    <location>
        <begin position="1"/>
        <end position="18"/>
    </location>
</feature>
<proteinExistence type="inferred from homology"/>
<comment type="caution">
    <text evidence="13">The sequence shown here is derived from an EMBL/GenBank/DDBJ whole genome shotgun (WGS) entry which is preliminary data.</text>
</comment>
<dbReference type="InterPro" id="IPR002569">
    <property type="entry name" value="Met_Sox_Rdtase_MsrA_dom"/>
</dbReference>
<dbReference type="FunFam" id="2.170.150.20:FF:000003">
    <property type="entry name" value="Peptide methionine sulfoxide reductase MsrB"/>
    <property type="match status" value="1"/>
</dbReference>
<protein>
    <recommendedName>
        <fullName evidence="9 10">Multifunctional fusion protein</fullName>
    </recommendedName>
    <domain>
        <recommendedName>
            <fullName evidence="10">Peptide methionine sulfoxide reductase MsrA</fullName>
            <shortName evidence="10">Protein-methionine-S-oxide reductase</shortName>
            <ecNumber evidence="10">1.8.4.11</ecNumber>
        </recommendedName>
        <alternativeName>
            <fullName evidence="10">Peptide-methionine (S)-S-oxide reductase</fullName>
            <shortName evidence="10">Peptide Met(O) reductase</shortName>
        </alternativeName>
    </domain>
    <domain>
        <recommendedName>
            <fullName evidence="9">Peptide methionine sulfoxide reductase MsrB</fullName>
            <ecNumber evidence="9">1.8.4.12</ecNumber>
        </recommendedName>
        <alternativeName>
            <fullName evidence="9">Peptide-methionine (R)-S-oxide reductase</fullName>
        </alternativeName>
    </domain>
</protein>
<gene>
    <name evidence="10" type="primary">msrA</name>
    <name evidence="9" type="synonym">msrB</name>
    <name evidence="13" type="ORF">BMF97_02735</name>
</gene>
<sequence length="356" mass="40248">MKKLVTGCLILITGLILAINCKQNKPEEPNVLPETKSTAEIYFAGGCFWGTEHFFKQVRGVTATETGYANGNIKNPDYEVVSSNTSGFAETVKVSYDPSIISLDLLIELYFKTIDPTSMNQQGNDRGTQYRTGIYYTNMNDLPIIKSDVEKLSKSYKKPVVVEVKPLQNFYKAEDYHQDYLDKNPGGYCHIAPELFDVARKANPPHTYKKPDDKTLRKSLTQEQYEVTQHNATEKPFENQYWNEFREGIYVDITTGEPLFVSTDKYESGCGWPSFSKPISESLVQEKNDDSHGMQRTEVRSKSGNAHLGHVFNDGPQDKGGLRYCINSASLKFIPKNEMEKAGYGQYLSLVKSTKK</sequence>
<dbReference type="Proteomes" id="UP000188947">
    <property type="component" value="Unassembled WGS sequence"/>
</dbReference>
<evidence type="ECO:0000256" key="10">
    <source>
        <dbReference type="HAMAP-Rule" id="MF_01401"/>
    </source>
</evidence>
<dbReference type="HAMAP" id="MF_01400">
    <property type="entry name" value="MsrB"/>
    <property type="match status" value="1"/>
</dbReference>
<comment type="caution">
    <text evidence="9">Lacks conserved residue(s) required for the propagation of feature annotation.</text>
</comment>
<dbReference type="NCBIfam" id="TIGR00357">
    <property type="entry name" value="peptide-methionine (R)-S-oxide reductase MsrB"/>
    <property type="match status" value="1"/>
</dbReference>
<evidence type="ECO:0000313" key="13">
    <source>
        <dbReference type="EMBL" id="OOH97555.1"/>
    </source>
</evidence>
<dbReference type="Pfam" id="PF01641">
    <property type="entry name" value="SelR"/>
    <property type="match status" value="1"/>
</dbReference>
<feature type="domain" description="MsrB" evidence="12">
    <location>
        <begin position="213"/>
        <end position="336"/>
    </location>
</feature>
<comment type="catalytic activity">
    <reaction evidence="8 10">
        <text>[thioredoxin]-disulfide + L-methionine + H2O = L-methionine (S)-S-oxide + [thioredoxin]-dithiol</text>
        <dbReference type="Rhea" id="RHEA:19993"/>
        <dbReference type="Rhea" id="RHEA-COMP:10698"/>
        <dbReference type="Rhea" id="RHEA-COMP:10700"/>
        <dbReference type="ChEBI" id="CHEBI:15377"/>
        <dbReference type="ChEBI" id="CHEBI:29950"/>
        <dbReference type="ChEBI" id="CHEBI:50058"/>
        <dbReference type="ChEBI" id="CHEBI:57844"/>
        <dbReference type="ChEBI" id="CHEBI:58772"/>
        <dbReference type="EC" id="1.8.4.11"/>
    </reaction>
</comment>
<dbReference type="GO" id="GO:0005737">
    <property type="term" value="C:cytoplasm"/>
    <property type="evidence" value="ECO:0007669"/>
    <property type="project" value="TreeGrafter"/>
</dbReference>
<evidence type="ECO:0000313" key="14">
    <source>
        <dbReference type="Proteomes" id="UP000188947"/>
    </source>
</evidence>
<dbReference type="STRING" id="238.BBD35_01400"/>
<dbReference type="InterPro" id="IPR028427">
    <property type="entry name" value="Met_Sox_Rdtase_MsrB"/>
</dbReference>
<feature type="active site" evidence="10">
    <location>
        <position position="47"/>
    </location>
</feature>
<dbReference type="InterPro" id="IPR002579">
    <property type="entry name" value="Met_Sox_Rdtase_MsrB_dom"/>
</dbReference>
<dbReference type="GO" id="GO:0033743">
    <property type="term" value="F:peptide-methionine (R)-S-oxide reductase activity"/>
    <property type="evidence" value="ECO:0007669"/>
    <property type="project" value="UniProtKB-UniRule"/>
</dbReference>
<evidence type="ECO:0000256" key="1">
    <source>
        <dbReference type="ARBA" id="ARBA00008076"/>
    </source>
</evidence>
<accession>A0A1T3FDJ4</accession>
<evidence type="ECO:0000256" key="3">
    <source>
        <dbReference type="ARBA" id="ARBA00023002"/>
    </source>
</evidence>
<comment type="similarity">
    <text evidence="2">In the N-terminal section; belongs to the MsrA Met sulfoxide reductase family.</text>
</comment>
<evidence type="ECO:0000256" key="11">
    <source>
        <dbReference type="SAM" id="SignalP"/>
    </source>
</evidence>
<dbReference type="EC" id="1.8.4.12" evidence="9"/>
<dbReference type="GO" id="GO:0033744">
    <property type="term" value="F:L-methionine:thioredoxin-disulfide S-oxidoreductase activity"/>
    <property type="evidence" value="ECO:0007669"/>
    <property type="project" value="RHEA"/>
</dbReference>